<dbReference type="PANTHER" id="PTHR35936">
    <property type="entry name" value="MEMBRANE-BOUND LYTIC MUREIN TRANSGLYCOSYLASE F"/>
    <property type="match status" value="1"/>
</dbReference>
<dbReference type="Proteomes" id="UP000320585">
    <property type="component" value="Chromosome"/>
</dbReference>
<dbReference type="InterPro" id="IPR001638">
    <property type="entry name" value="Solute-binding_3/MltF_N"/>
</dbReference>
<dbReference type="SUPFAM" id="SSF53850">
    <property type="entry name" value="Periplasmic binding protein-like II"/>
    <property type="match status" value="1"/>
</dbReference>
<dbReference type="AlphaFoldDB" id="A0A8D4UUH1"/>
<keyword evidence="1 2" id="KW-0732">Signal</keyword>
<dbReference type="KEGG" id="dho:Dia5BBH33_11330"/>
<dbReference type="EMBL" id="AP019697">
    <property type="protein sequence ID" value="BBK25198.1"/>
    <property type="molecule type" value="Genomic_DNA"/>
</dbReference>
<feature type="signal peptide" evidence="2">
    <location>
        <begin position="1"/>
        <end position="22"/>
    </location>
</feature>
<accession>A0A8D4UUH1</accession>
<dbReference type="GeneID" id="92716348"/>
<evidence type="ECO:0000313" key="5">
    <source>
        <dbReference type="Proteomes" id="UP000320585"/>
    </source>
</evidence>
<dbReference type="PANTHER" id="PTHR35936:SF17">
    <property type="entry name" value="ARGININE-BINDING EXTRACELLULAR PROTEIN ARTP"/>
    <property type="match status" value="1"/>
</dbReference>
<evidence type="ECO:0000256" key="1">
    <source>
        <dbReference type="ARBA" id="ARBA00022729"/>
    </source>
</evidence>
<evidence type="ECO:0000313" key="4">
    <source>
        <dbReference type="EMBL" id="BBK25198.1"/>
    </source>
</evidence>
<dbReference type="Pfam" id="PF00497">
    <property type="entry name" value="SBP_bac_3"/>
    <property type="match status" value="1"/>
</dbReference>
<evidence type="ECO:0000256" key="2">
    <source>
        <dbReference type="SAM" id="SignalP"/>
    </source>
</evidence>
<dbReference type="RefSeq" id="WP_022382014.1">
    <property type="nucleotide sequence ID" value="NZ_AP019697.1"/>
</dbReference>
<protein>
    <submittedName>
        <fullName evidence="4">Amino acid ABC transporter</fullName>
    </submittedName>
</protein>
<dbReference type="OrthoDB" id="9774451at2"/>
<evidence type="ECO:0000259" key="3">
    <source>
        <dbReference type="SMART" id="SM00062"/>
    </source>
</evidence>
<feature type="domain" description="Solute-binding protein family 3/N-terminal" evidence="3">
    <location>
        <begin position="49"/>
        <end position="271"/>
    </location>
</feature>
<proteinExistence type="predicted"/>
<dbReference type="Gene3D" id="3.40.190.10">
    <property type="entry name" value="Periplasmic binding protein-like II"/>
    <property type="match status" value="2"/>
</dbReference>
<dbReference type="PROSITE" id="PS51257">
    <property type="entry name" value="PROKAR_LIPOPROTEIN"/>
    <property type="match status" value="1"/>
</dbReference>
<feature type="chain" id="PRO_5038722412" evidence="2">
    <location>
        <begin position="23"/>
        <end position="281"/>
    </location>
</feature>
<keyword evidence="5" id="KW-1185">Reference proteome</keyword>
<organism evidence="4 5">
    <name type="scientific">Dialister hominis</name>
    <dbReference type="NCBI Taxonomy" id="2582419"/>
    <lineage>
        <taxon>Bacteria</taxon>
        <taxon>Bacillati</taxon>
        <taxon>Bacillota</taxon>
        <taxon>Negativicutes</taxon>
        <taxon>Veillonellales</taxon>
        <taxon>Veillonellaceae</taxon>
        <taxon>Dialister</taxon>
    </lineage>
</organism>
<dbReference type="SMART" id="SM00062">
    <property type="entry name" value="PBPb"/>
    <property type="match status" value="1"/>
</dbReference>
<gene>
    <name evidence="4" type="ORF">Dia5BBH33_11330</name>
</gene>
<reference evidence="5" key="1">
    <citation type="submission" date="2019-05" db="EMBL/GenBank/DDBJ databases">
        <title>Complete genome sequencing of Dialister sp. strain 5BBH33.</title>
        <authorList>
            <person name="Sakamoto M."/>
            <person name="Murakami T."/>
            <person name="Mori H."/>
        </authorList>
    </citation>
    <scope>NUCLEOTIDE SEQUENCE [LARGE SCALE GENOMIC DNA]</scope>
    <source>
        <strain evidence="5">5BBH33</strain>
    </source>
</reference>
<sequence>MKKITKAILTGAVIAGMFMAGGCNNSSSGSSSPKTNESALMQKIKSSGKLTVGTASGFPPYEFLDTSASDGKKIDGIDIKLAEAVAKKLGVKLEIQDMTFQSLLSSLTTGKVDIAVSAINPTEERKKTVDFSDSYLEGKQTLLVRKEDAGKYKALSDFDGKRIGVQKSTIQEKLANEQIKNAQIVALPKVADALLELKTGKVDAVPVQNIVGGQYLLTNSDLSATNIYFSNYSGGAAVAVPKESADVIKVINEVIAENKANGNIDKWVDEMTKKAVENAKK</sequence>
<name>A0A8D4UUH1_9FIRM</name>